<dbReference type="EMBL" id="AF320576">
    <property type="protein sequence ID" value="AAQ14674.1"/>
    <property type="molecule type" value="Genomic_DNA"/>
</dbReference>
<organism evidence="1 2">
    <name type="scientific">Salmonella phage Felix O1 (isolate Felix O1-VT1)</name>
    <name type="common">Bacteriophage Felix O1</name>
    <dbReference type="NCBI Taxonomy" id="1283336"/>
    <lineage>
        <taxon>Viruses</taxon>
        <taxon>Duplodnaviria</taxon>
        <taxon>Heunggongvirae</taxon>
        <taxon>Uroviricota</taxon>
        <taxon>Caudoviricetes</taxon>
        <taxon>Andersonviridae</taxon>
        <taxon>Ounavirinae</taxon>
        <taxon>Felixounavirus</taxon>
        <taxon>Felixounavirus felixO1</taxon>
    </lineage>
</organism>
<evidence type="ECO:0000313" key="1">
    <source>
        <dbReference type="EMBL" id="AAQ14674.1"/>
    </source>
</evidence>
<dbReference type="Proteomes" id="UP000009070">
    <property type="component" value="Segment"/>
</dbReference>
<protein>
    <submittedName>
        <fullName evidence="1">Uncharacterized protein</fullName>
    </submittedName>
</protein>
<proteinExistence type="predicted"/>
<sequence>MSVISTILVAICLPSRLKVTFRVCLVCIGKPEGVIIIGVWLNLLAKLSIDVDSFSMIISQLDRPLSINFLLPSTS</sequence>
<evidence type="ECO:0000313" key="2">
    <source>
        <dbReference type="Proteomes" id="UP000009070"/>
    </source>
</evidence>
<organismHost>
    <name type="scientific">Salmonella</name>
    <dbReference type="NCBI Taxonomy" id="590"/>
</organismHost>
<keyword evidence="2" id="KW-1185">Reference proteome</keyword>
<name>Q6KGH4_BPFO1</name>
<accession>Q6KGH4</accession>
<reference evidence="1 2" key="1">
    <citation type="submission" date="2000-11" db="EMBL/GenBank/DDBJ databases">
        <title>Bacteriophage Felix O1: Genetic Characterization.</title>
        <authorList>
            <person name="Sriranganathan N."/>
            <person name="Whichard J.M."/>
            <person name="Pierson F.W."/>
            <person name="Kapur V."/>
            <person name="Weigt L.A."/>
        </authorList>
    </citation>
    <scope>NUCLEOTIDE SEQUENCE [LARGE SCALE GENOMIC DNA]</scope>
    <source>
        <strain evidence="1">Felix O1-VT1</strain>
    </source>
</reference>